<evidence type="ECO:0000259" key="1">
    <source>
        <dbReference type="Pfam" id="PF05272"/>
    </source>
</evidence>
<gene>
    <name evidence="2" type="ordered locus">Cycma_3247</name>
</gene>
<dbReference type="EMBL" id="CP002955">
    <property type="protein sequence ID" value="AEL26975.1"/>
    <property type="molecule type" value="Genomic_DNA"/>
</dbReference>
<dbReference type="KEGG" id="cmr:Cycma_3247"/>
<dbReference type="RefSeq" id="WP_014021265.1">
    <property type="nucleotide sequence ID" value="NC_015914.1"/>
</dbReference>
<evidence type="ECO:0000313" key="2">
    <source>
        <dbReference type="EMBL" id="AEL26975.1"/>
    </source>
</evidence>
<dbReference type="Pfam" id="PF05272">
    <property type="entry name" value="VapE-like_dom"/>
    <property type="match status" value="1"/>
</dbReference>
<dbReference type="PANTHER" id="PTHR34985">
    <property type="entry name" value="SLR0554 PROTEIN"/>
    <property type="match status" value="1"/>
</dbReference>
<protein>
    <submittedName>
        <fullName evidence="2">Virulence-associated E family protein</fullName>
    </submittedName>
</protein>
<dbReference type="Proteomes" id="UP000001635">
    <property type="component" value="Chromosome"/>
</dbReference>
<feature type="domain" description="Virulence-associated protein E-like" evidence="1">
    <location>
        <begin position="122"/>
        <end position="323"/>
    </location>
</feature>
<dbReference type="eggNOG" id="COG5545">
    <property type="taxonomic scope" value="Bacteria"/>
</dbReference>
<keyword evidence="3" id="KW-1185">Reference proteome</keyword>
<dbReference type="STRING" id="880070.Cycma_3247"/>
<evidence type="ECO:0000313" key="3">
    <source>
        <dbReference type="Proteomes" id="UP000001635"/>
    </source>
</evidence>
<name>G0J7M2_CYCMS</name>
<dbReference type="HOGENOM" id="CLU_024375_2_1_10"/>
<dbReference type="PANTHER" id="PTHR34985:SF1">
    <property type="entry name" value="SLR0554 PROTEIN"/>
    <property type="match status" value="1"/>
</dbReference>
<dbReference type="InterPro" id="IPR007936">
    <property type="entry name" value="VapE-like_dom"/>
</dbReference>
<sequence length="411" mass="48538">MEKSTQIYRNMDDETPIKKIDEKSSSATIRMIRFLMTKYEFKNNMVLNEVFAKEKEGMNYHPVNPHTLYIECRQEGYRTSVAEINTFLSSDFIPKTNPFVNYFKHVRDTWSEANHGDYIRKFTRYIQVHGQERFEIQFKKWLVRCVACCLRDDFFNKQALIFVQEQQNSGKTTLTRFLIPDQLKTYQAENISVDKDSLIALSQNFGIIQDELSTLSKTEINAQKTLMSKSQVKVRHPYDKKPRMEPRRASIWGSTNKAEFLMDVTGSVRWLCFTVKEINWNYIKDIDINRVWAQAYQLYLTNFHYEMTAKEIRENEIMNNQYKTISPEVELVQKFFTPGTKEDHDKFMTATDICHQLALNISGNLRISPVEIGKALKLLGHVQTQLRRNETQTFPEKGYYIKQNQPTTYYK</sequence>
<organism evidence="2 3">
    <name type="scientific">Cyclobacterium marinum (strain ATCC 25205 / DSM 745 / LMG 13164 / NCIMB 1802)</name>
    <name type="common">Flectobacillus marinus</name>
    <dbReference type="NCBI Taxonomy" id="880070"/>
    <lineage>
        <taxon>Bacteria</taxon>
        <taxon>Pseudomonadati</taxon>
        <taxon>Bacteroidota</taxon>
        <taxon>Cytophagia</taxon>
        <taxon>Cytophagales</taxon>
        <taxon>Cyclobacteriaceae</taxon>
        <taxon>Cyclobacterium</taxon>
    </lineage>
</organism>
<proteinExistence type="predicted"/>
<accession>G0J7M2</accession>
<dbReference type="AlphaFoldDB" id="G0J7M2"/>
<reference evidence="3" key="1">
    <citation type="submission" date="2011-07" db="EMBL/GenBank/DDBJ databases">
        <title>The complete genome of Cyclobacterium marinum DSM 745.</title>
        <authorList>
            <person name="Lucas S."/>
            <person name="Han J."/>
            <person name="Lapidus A."/>
            <person name="Bruce D."/>
            <person name="Goodwin L."/>
            <person name="Pitluck S."/>
            <person name="Peters L."/>
            <person name="Kyrpides N."/>
            <person name="Mavromatis K."/>
            <person name="Ivanova N."/>
            <person name="Ovchinnikova G."/>
            <person name="Chertkov O."/>
            <person name="Detter J.C."/>
            <person name="Tapia R."/>
            <person name="Han C."/>
            <person name="Land M."/>
            <person name="Hauser L."/>
            <person name="Markowitz V."/>
            <person name="Cheng J.-F."/>
            <person name="Hugenholtz P."/>
            <person name="Woyke T."/>
            <person name="Wu D."/>
            <person name="Tindall B."/>
            <person name="Schuetze A."/>
            <person name="Brambilla E."/>
            <person name="Klenk H.-P."/>
            <person name="Eisen J.A."/>
        </authorList>
    </citation>
    <scope>NUCLEOTIDE SEQUENCE [LARGE SCALE GENOMIC DNA]</scope>
    <source>
        <strain evidence="3">ATCC 25205 / DSM 745 / LMG 13164 / NCIMB 1802</strain>
    </source>
</reference>
<dbReference type="OrthoDB" id="9801888at2"/>